<proteinExistence type="predicted"/>
<dbReference type="AlphaFoldDB" id="A0A0F9NTG5"/>
<evidence type="ECO:0000313" key="1">
    <source>
        <dbReference type="EMBL" id="KKN15327.1"/>
    </source>
</evidence>
<protein>
    <submittedName>
        <fullName evidence="1">Uncharacterized protein</fullName>
    </submittedName>
</protein>
<sequence length="207" mass="23328">MTLNELSKAKQMPNWVGALVTIGALVSGAGAMWTQIEERFPDLFDEGDTYYEEYARHFAEEPVEQTFRDEAIGTIGVAWYPSDGCLLITVPGREPHWLTRSSLPPIDGVGRRGGRRLLLAEHRLAGVALLDEPVCVTEGCHNPHPGKFETRNGEPRVRDGAIWTPVYRLFEDGCEHYQLRRSDGAWDVDEDGAPRVCWISCIHEPRR</sequence>
<gene>
    <name evidence="1" type="ORF">LCGC14_0987260</name>
</gene>
<comment type="caution">
    <text evidence="1">The sequence shown here is derived from an EMBL/GenBank/DDBJ whole genome shotgun (WGS) entry which is preliminary data.</text>
</comment>
<reference evidence="1" key="1">
    <citation type="journal article" date="2015" name="Nature">
        <title>Complex archaea that bridge the gap between prokaryotes and eukaryotes.</title>
        <authorList>
            <person name="Spang A."/>
            <person name="Saw J.H."/>
            <person name="Jorgensen S.L."/>
            <person name="Zaremba-Niedzwiedzka K."/>
            <person name="Martijn J."/>
            <person name="Lind A.E."/>
            <person name="van Eijk R."/>
            <person name="Schleper C."/>
            <person name="Guy L."/>
            <person name="Ettema T.J."/>
        </authorList>
    </citation>
    <scope>NUCLEOTIDE SEQUENCE</scope>
</reference>
<organism evidence="1">
    <name type="scientific">marine sediment metagenome</name>
    <dbReference type="NCBI Taxonomy" id="412755"/>
    <lineage>
        <taxon>unclassified sequences</taxon>
        <taxon>metagenomes</taxon>
        <taxon>ecological metagenomes</taxon>
    </lineage>
</organism>
<name>A0A0F9NTG5_9ZZZZ</name>
<accession>A0A0F9NTG5</accession>
<dbReference type="EMBL" id="LAZR01003724">
    <property type="protein sequence ID" value="KKN15327.1"/>
    <property type="molecule type" value="Genomic_DNA"/>
</dbReference>